<evidence type="ECO:0000313" key="3">
    <source>
        <dbReference type="Proteomes" id="UP000787472"/>
    </source>
</evidence>
<dbReference type="InterPro" id="IPR001853">
    <property type="entry name" value="DSBA-like_thioredoxin_dom"/>
</dbReference>
<keyword evidence="3" id="KW-1185">Reference proteome</keyword>
<accession>A0A9E5MKS3</accession>
<dbReference type="InterPro" id="IPR036249">
    <property type="entry name" value="Thioredoxin-like_sf"/>
</dbReference>
<dbReference type="AlphaFoldDB" id="A0A9E5MKS3"/>
<evidence type="ECO:0000259" key="1">
    <source>
        <dbReference type="Pfam" id="PF01323"/>
    </source>
</evidence>
<proteinExistence type="predicted"/>
<dbReference type="EMBL" id="JAAONZ010000013">
    <property type="protein sequence ID" value="NHO66954.1"/>
    <property type="molecule type" value="Genomic_DNA"/>
</dbReference>
<dbReference type="PANTHER" id="PTHR13887:SF41">
    <property type="entry name" value="THIOREDOXIN SUPERFAMILY PROTEIN"/>
    <property type="match status" value="1"/>
</dbReference>
<comment type="caution">
    <text evidence="2">The sequence shown here is derived from an EMBL/GenBank/DDBJ whole genome shotgun (WGS) entry which is preliminary data.</text>
</comment>
<dbReference type="GO" id="GO:0016491">
    <property type="term" value="F:oxidoreductase activity"/>
    <property type="evidence" value="ECO:0007669"/>
    <property type="project" value="InterPro"/>
</dbReference>
<evidence type="ECO:0000313" key="2">
    <source>
        <dbReference type="EMBL" id="NHO66954.1"/>
    </source>
</evidence>
<dbReference type="PANTHER" id="PTHR13887">
    <property type="entry name" value="GLUTATHIONE S-TRANSFERASE KAPPA"/>
    <property type="match status" value="1"/>
</dbReference>
<dbReference type="Pfam" id="PF01323">
    <property type="entry name" value="DSBA"/>
    <property type="match status" value="1"/>
</dbReference>
<name>A0A9E5MKS3_9GAMM</name>
<dbReference type="RefSeq" id="WP_167188754.1">
    <property type="nucleotide sequence ID" value="NZ_JAAONZ010000013.1"/>
</dbReference>
<dbReference type="Gene3D" id="3.40.30.10">
    <property type="entry name" value="Glutaredoxin"/>
    <property type="match status" value="1"/>
</dbReference>
<dbReference type="SUPFAM" id="SSF52833">
    <property type="entry name" value="Thioredoxin-like"/>
    <property type="match status" value="1"/>
</dbReference>
<sequence length="219" mass="23968">MSQPLIVDYYTDILCVWAWIAQRRIEELNKTLSEKIDLRFHYVDVFGDVATKMAVQWGARGGYEGFAEHVKASAAAFDDAPVHPAIWSQDRPATSANAHLVLKAIQLAVGCSASVASALLLRKEFFVNAKNIADLTVLAQIVAEQGLDWNAVQSKLDDGSAMAALMGDYQKAKQQGIHGSPSYVLDGGRQVLYGNVGYRVILANIEQLLKNPTDEASWC</sequence>
<protein>
    <submittedName>
        <fullName evidence="2">Disulfide bond formation protein DsbA</fullName>
    </submittedName>
</protein>
<dbReference type="Proteomes" id="UP000787472">
    <property type="component" value="Unassembled WGS sequence"/>
</dbReference>
<gene>
    <name evidence="2" type="ORF">G8770_15490</name>
</gene>
<reference evidence="2" key="1">
    <citation type="submission" date="2020-03" db="EMBL/GenBank/DDBJ databases">
        <authorList>
            <person name="Guo F."/>
        </authorList>
    </citation>
    <scope>NUCLEOTIDE SEQUENCE</scope>
    <source>
        <strain evidence="2">JCM 30134</strain>
    </source>
</reference>
<organism evidence="2 3">
    <name type="scientific">Pseudomaricurvus hydrocarbonicus</name>
    <dbReference type="NCBI Taxonomy" id="1470433"/>
    <lineage>
        <taxon>Bacteria</taxon>
        <taxon>Pseudomonadati</taxon>
        <taxon>Pseudomonadota</taxon>
        <taxon>Gammaproteobacteria</taxon>
        <taxon>Cellvibrionales</taxon>
        <taxon>Cellvibrionaceae</taxon>
        <taxon>Pseudomaricurvus</taxon>
    </lineage>
</organism>
<feature type="domain" description="DSBA-like thioredoxin" evidence="1">
    <location>
        <begin position="7"/>
        <end position="198"/>
    </location>
</feature>